<organism evidence="5 6">
    <name type="scientific">Pendulispora rubella</name>
    <dbReference type="NCBI Taxonomy" id="2741070"/>
    <lineage>
        <taxon>Bacteria</taxon>
        <taxon>Pseudomonadati</taxon>
        <taxon>Myxococcota</taxon>
        <taxon>Myxococcia</taxon>
        <taxon>Myxococcales</taxon>
        <taxon>Sorangiineae</taxon>
        <taxon>Pendulisporaceae</taxon>
        <taxon>Pendulispora</taxon>
    </lineage>
</organism>
<dbReference type="InterPro" id="IPR051792">
    <property type="entry name" value="GGT_bact"/>
</dbReference>
<protein>
    <submittedName>
        <fullName evidence="5">Gamma-glutamyltransferase</fullName>
        <ecNumber evidence="5">2.3.2.2</ecNumber>
    </submittedName>
</protein>
<reference evidence="5" key="1">
    <citation type="submission" date="2021-12" db="EMBL/GenBank/DDBJ databases">
        <title>Discovery of the Pendulisporaceae a myxobacterial family with distinct sporulation behavior and unique specialized metabolism.</title>
        <authorList>
            <person name="Garcia R."/>
            <person name="Popoff A."/>
            <person name="Bader C.D."/>
            <person name="Loehr J."/>
            <person name="Walesch S."/>
            <person name="Walt C."/>
            <person name="Boldt J."/>
            <person name="Bunk B."/>
            <person name="Haeckl F.J.F.P.J."/>
            <person name="Gunesch A.P."/>
            <person name="Birkelbach J."/>
            <person name="Nuebel U."/>
            <person name="Pietschmann T."/>
            <person name="Bach T."/>
            <person name="Mueller R."/>
        </authorList>
    </citation>
    <scope>NUCLEOTIDE SEQUENCE</scope>
    <source>
        <strain evidence="5">MSr11367</strain>
    </source>
</reference>
<dbReference type="SUPFAM" id="SSF56235">
    <property type="entry name" value="N-terminal nucleophile aminohydrolases (Ntn hydrolases)"/>
    <property type="match status" value="1"/>
</dbReference>
<dbReference type="Proteomes" id="UP001374803">
    <property type="component" value="Chromosome"/>
</dbReference>
<comment type="similarity">
    <text evidence="1">Belongs to the gamma-glutamyltransferase family.</text>
</comment>
<dbReference type="Pfam" id="PF01019">
    <property type="entry name" value="G_glu_transpept"/>
    <property type="match status" value="2"/>
</dbReference>
<keyword evidence="4" id="KW-0865">Zymogen</keyword>
<evidence type="ECO:0000313" key="5">
    <source>
        <dbReference type="EMBL" id="WXB04938.1"/>
    </source>
</evidence>
<dbReference type="Gene3D" id="1.10.246.230">
    <property type="match status" value="1"/>
</dbReference>
<proteinExistence type="inferred from homology"/>
<evidence type="ECO:0000256" key="2">
    <source>
        <dbReference type="ARBA" id="ARBA00022679"/>
    </source>
</evidence>
<keyword evidence="6" id="KW-1185">Reference proteome</keyword>
<dbReference type="EC" id="2.3.2.2" evidence="5"/>
<dbReference type="InterPro" id="IPR029055">
    <property type="entry name" value="Ntn_hydrolases_N"/>
</dbReference>
<dbReference type="PANTHER" id="PTHR43199">
    <property type="entry name" value="GLUTATHIONE HYDROLASE"/>
    <property type="match status" value="1"/>
</dbReference>
<name>A0ABZ2L262_9BACT</name>
<evidence type="ECO:0000313" key="6">
    <source>
        <dbReference type="Proteomes" id="UP001374803"/>
    </source>
</evidence>
<evidence type="ECO:0000256" key="3">
    <source>
        <dbReference type="ARBA" id="ARBA00022801"/>
    </source>
</evidence>
<dbReference type="InterPro" id="IPR043137">
    <property type="entry name" value="GGT_ssub_C"/>
</dbReference>
<dbReference type="Gene3D" id="3.60.20.40">
    <property type="match status" value="1"/>
</dbReference>
<accession>A0ABZ2L262</accession>
<dbReference type="RefSeq" id="WP_394834581.1">
    <property type="nucleotide sequence ID" value="NZ_CP089929.1"/>
</dbReference>
<dbReference type="EMBL" id="CP089983">
    <property type="protein sequence ID" value="WXB04938.1"/>
    <property type="molecule type" value="Genomic_DNA"/>
</dbReference>
<keyword evidence="3" id="KW-0378">Hydrolase</keyword>
<evidence type="ECO:0000256" key="1">
    <source>
        <dbReference type="ARBA" id="ARBA00009381"/>
    </source>
</evidence>
<sequence>MRLPEGLAAAPQAEAAWEAARVLEEGGNAADALVTGALVQGVVDPHRCGIGGFGCATVSFPSRGDPVAIDFHGHAGERCHENMWVGAFESVAEDGFGYVLRHRANDLGYGSITVPGMLAGLHEIHSRFGSMPWRELALRAVPYAEHGFVVGPHLADYWARPGAYGRASTQERLAFGSEGRRLFLDVAGRTLRAGDVLRQPDLARTYRSIADDPACLYVGALADRIVRDWEEHGANVTRADLARYRPTVQAPLTGTFRGARIVTTPPPGGGAALLQALSLLEGDDVPALGQHSAACIDRVAHVLHAVGRERLGADSPCTTQLTIVDRDENAISFSHSLGFGSGVVTPSLGFVHNNCMSGFDPRPGRPGSIAPGRARTTAIAETLVWDDDGLRLVMGSPGAARITAALAQVLLAVLEFDVGIAEAVVQPRFFPFGERRLELESRFPSQTILELASRGWRAQRSIKPFGQVGRVYAIEIDRRGPTPKLRAGIDPGEPGAGYRAI</sequence>
<evidence type="ECO:0000256" key="4">
    <source>
        <dbReference type="ARBA" id="ARBA00023145"/>
    </source>
</evidence>
<keyword evidence="5" id="KW-0012">Acyltransferase</keyword>
<dbReference type="PANTHER" id="PTHR43199:SF1">
    <property type="entry name" value="GLUTATHIONE HYDROLASE PROENZYME"/>
    <property type="match status" value="1"/>
</dbReference>
<dbReference type="GO" id="GO:0103068">
    <property type="term" value="F:leukotriene C4 gamma-glutamyl transferase activity"/>
    <property type="evidence" value="ECO:0007669"/>
    <property type="project" value="UniProtKB-EC"/>
</dbReference>
<keyword evidence="2 5" id="KW-0808">Transferase</keyword>
<dbReference type="PRINTS" id="PR01210">
    <property type="entry name" value="GGTRANSPTASE"/>
</dbReference>
<gene>
    <name evidence="5" type="ORF">LVJ94_49610</name>
</gene>